<evidence type="ECO:0000313" key="1">
    <source>
        <dbReference type="EMBL" id="AEE48064.1"/>
    </source>
</evidence>
<dbReference type="SUPFAM" id="SSF49464">
    <property type="entry name" value="Carboxypeptidase regulatory domain-like"/>
    <property type="match status" value="1"/>
</dbReference>
<organism evidence="1 2">
    <name type="scientific">Haliscomenobacter hydrossis (strain ATCC 27775 / DSM 1100 / LMG 10767 / O)</name>
    <dbReference type="NCBI Taxonomy" id="760192"/>
    <lineage>
        <taxon>Bacteria</taxon>
        <taxon>Pseudomonadati</taxon>
        <taxon>Bacteroidota</taxon>
        <taxon>Saprospiria</taxon>
        <taxon>Saprospirales</taxon>
        <taxon>Haliscomenobacteraceae</taxon>
        <taxon>Haliscomenobacter</taxon>
    </lineage>
</organism>
<dbReference type="KEGG" id="hhy:Halhy_0151"/>
<dbReference type="HOGENOM" id="CLU_074777_0_0_10"/>
<proteinExistence type="predicted"/>
<dbReference type="RefSeq" id="WP_013762628.1">
    <property type="nucleotide sequence ID" value="NC_015510.1"/>
</dbReference>
<dbReference type="EMBL" id="CP002691">
    <property type="protein sequence ID" value="AEE48064.1"/>
    <property type="molecule type" value="Genomic_DNA"/>
</dbReference>
<name>F4KTS0_HALH1</name>
<keyword evidence="2" id="KW-1185">Reference proteome</keyword>
<sequence>MKRPKYFLSINTPCNQNWAAMENVEAGKYCQNCAKNVIDFTKLTDREVVQIIEQSKGKLCGRFKAEQLDRDYSIAIPPRPKPWLYKLLAGLFFLGTATKGSALGFKPIQNKVAIYVHNIPSQFIQTSASDSIPPLSSNNLVKGKIIDVDTKESLTNVAVQIKGTTLGNVTDDQGNFSLAIPDEFLSRQLVLSISYLGYDTIELAVENKRFPFSFSKAITMTPSENGLTGEVCIVKKRWRPFKKN</sequence>
<dbReference type="Proteomes" id="UP000008461">
    <property type="component" value="Chromosome"/>
</dbReference>
<accession>F4KTS0</accession>
<dbReference type="Pfam" id="PF13715">
    <property type="entry name" value="CarbopepD_reg_2"/>
    <property type="match status" value="1"/>
</dbReference>
<reference key="2">
    <citation type="submission" date="2011-04" db="EMBL/GenBank/DDBJ databases">
        <title>Complete sequence of chromosome of Haliscomenobacter hydrossis DSM 1100.</title>
        <authorList>
            <consortium name="US DOE Joint Genome Institute (JGI-PGF)"/>
            <person name="Lucas S."/>
            <person name="Han J."/>
            <person name="Lapidus A."/>
            <person name="Bruce D."/>
            <person name="Goodwin L."/>
            <person name="Pitluck S."/>
            <person name="Peters L."/>
            <person name="Kyrpides N."/>
            <person name="Mavromatis K."/>
            <person name="Ivanova N."/>
            <person name="Ovchinnikova G."/>
            <person name="Pagani I."/>
            <person name="Daligault H."/>
            <person name="Detter J.C."/>
            <person name="Han C."/>
            <person name="Land M."/>
            <person name="Hauser L."/>
            <person name="Markowitz V."/>
            <person name="Cheng J.-F."/>
            <person name="Hugenholtz P."/>
            <person name="Woyke T."/>
            <person name="Wu D."/>
            <person name="Verbarg S."/>
            <person name="Frueling A."/>
            <person name="Brambilla E."/>
            <person name="Klenk H.-P."/>
            <person name="Eisen J.A."/>
        </authorList>
    </citation>
    <scope>NUCLEOTIDE SEQUENCE</scope>
    <source>
        <strain>DSM 1100</strain>
    </source>
</reference>
<dbReference type="AlphaFoldDB" id="F4KTS0"/>
<dbReference type="Gene3D" id="2.60.40.1120">
    <property type="entry name" value="Carboxypeptidase-like, regulatory domain"/>
    <property type="match status" value="1"/>
</dbReference>
<protein>
    <recommendedName>
        <fullName evidence="3">TonB-dependent receptor plug</fullName>
    </recommendedName>
</protein>
<evidence type="ECO:0008006" key="3">
    <source>
        <dbReference type="Google" id="ProtNLM"/>
    </source>
</evidence>
<dbReference type="InterPro" id="IPR008969">
    <property type="entry name" value="CarboxyPept-like_regulatory"/>
</dbReference>
<dbReference type="eggNOG" id="ENOG50330AC">
    <property type="taxonomic scope" value="Bacteria"/>
</dbReference>
<evidence type="ECO:0000313" key="2">
    <source>
        <dbReference type="Proteomes" id="UP000008461"/>
    </source>
</evidence>
<dbReference type="STRING" id="760192.Halhy_0151"/>
<reference evidence="1 2" key="1">
    <citation type="journal article" date="2011" name="Stand. Genomic Sci.">
        <title>Complete genome sequence of Haliscomenobacter hydrossis type strain (O).</title>
        <authorList>
            <consortium name="US DOE Joint Genome Institute (JGI-PGF)"/>
            <person name="Daligault H."/>
            <person name="Lapidus A."/>
            <person name="Zeytun A."/>
            <person name="Nolan M."/>
            <person name="Lucas S."/>
            <person name="Del Rio T.G."/>
            <person name="Tice H."/>
            <person name="Cheng J.F."/>
            <person name="Tapia R."/>
            <person name="Han C."/>
            <person name="Goodwin L."/>
            <person name="Pitluck S."/>
            <person name="Liolios K."/>
            <person name="Pagani I."/>
            <person name="Ivanova N."/>
            <person name="Huntemann M."/>
            <person name="Mavromatis K."/>
            <person name="Mikhailova N."/>
            <person name="Pati A."/>
            <person name="Chen A."/>
            <person name="Palaniappan K."/>
            <person name="Land M."/>
            <person name="Hauser L."/>
            <person name="Brambilla E.M."/>
            <person name="Rohde M."/>
            <person name="Verbarg S."/>
            <person name="Goker M."/>
            <person name="Bristow J."/>
            <person name="Eisen J.A."/>
            <person name="Markowitz V."/>
            <person name="Hugenholtz P."/>
            <person name="Kyrpides N.C."/>
            <person name="Klenk H.P."/>
            <person name="Woyke T."/>
        </authorList>
    </citation>
    <scope>NUCLEOTIDE SEQUENCE [LARGE SCALE GENOMIC DNA]</scope>
    <source>
        <strain evidence="2">ATCC 27775 / DSM 1100 / LMG 10767 / O</strain>
    </source>
</reference>
<dbReference type="OrthoDB" id="7432683at2"/>
<gene>
    <name evidence="1" type="ordered locus">Halhy_0151</name>
</gene>